<gene>
    <name evidence="2" type="ORF">TSAR_010381</name>
</gene>
<dbReference type="EMBL" id="NNAY01005840">
    <property type="protein sequence ID" value="OXU16529.1"/>
    <property type="molecule type" value="Genomic_DNA"/>
</dbReference>
<feature type="compositionally biased region" description="Low complexity" evidence="1">
    <location>
        <begin position="21"/>
        <end position="30"/>
    </location>
</feature>
<feature type="non-terminal residue" evidence="2">
    <location>
        <position position="1"/>
    </location>
</feature>
<name>A0A232EDU3_9HYME</name>
<organism evidence="2 3">
    <name type="scientific">Trichomalopsis sarcophagae</name>
    <dbReference type="NCBI Taxonomy" id="543379"/>
    <lineage>
        <taxon>Eukaryota</taxon>
        <taxon>Metazoa</taxon>
        <taxon>Ecdysozoa</taxon>
        <taxon>Arthropoda</taxon>
        <taxon>Hexapoda</taxon>
        <taxon>Insecta</taxon>
        <taxon>Pterygota</taxon>
        <taxon>Neoptera</taxon>
        <taxon>Endopterygota</taxon>
        <taxon>Hymenoptera</taxon>
        <taxon>Apocrita</taxon>
        <taxon>Proctotrupomorpha</taxon>
        <taxon>Chalcidoidea</taxon>
        <taxon>Pteromalidae</taxon>
        <taxon>Pteromalinae</taxon>
        <taxon>Trichomalopsis</taxon>
    </lineage>
</organism>
<evidence type="ECO:0000313" key="2">
    <source>
        <dbReference type="EMBL" id="OXU16529.1"/>
    </source>
</evidence>
<reference evidence="2 3" key="1">
    <citation type="journal article" date="2017" name="Curr. Biol.">
        <title>The Evolution of Venom by Co-option of Single-Copy Genes.</title>
        <authorList>
            <person name="Martinson E.O."/>
            <person name="Mrinalini"/>
            <person name="Kelkar Y.D."/>
            <person name="Chang C.H."/>
            <person name="Werren J.H."/>
        </authorList>
    </citation>
    <scope>NUCLEOTIDE SEQUENCE [LARGE SCALE GENOMIC DNA]</scope>
    <source>
        <strain evidence="2 3">Alberta</strain>
        <tissue evidence="2">Whole body</tissue>
    </source>
</reference>
<keyword evidence="3" id="KW-1185">Reference proteome</keyword>
<dbReference type="Proteomes" id="UP000215335">
    <property type="component" value="Unassembled WGS sequence"/>
</dbReference>
<accession>A0A232EDU3</accession>
<feature type="region of interest" description="Disordered" evidence="1">
    <location>
        <begin position="72"/>
        <end position="92"/>
    </location>
</feature>
<comment type="caution">
    <text evidence="2">The sequence shown here is derived from an EMBL/GenBank/DDBJ whole genome shotgun (WGS) entry which is preliminary data.</text>
</comment>
<evidence type="ECO:0000313" key="3">
    <source>
        <dbReference type="Proteomes" id="UP000215335"/>
    </source>
</evidence>
<evidence type="ECO:0000256" key="1">
    <source>
        <dbReference type="SAM" id="MobiDB-lite"/>
    </source>
</evidence>
<feature type="compositionally biased region" description="Basic and acidic residues" evidence="1">
    <location>
        <begin position="82"/>
        <end position="92"/>
    </location>
</feature>
<proteinExistence type="predicted"/>
<feature type="region of interest" description="Disordered" evidence="1">
    <location>
        <begin position="1"/>
        <end position="31"/>
    </location>
</feature>
<dbReference type="AlphaFoldDB" id="A0A232EDU3"/>
<protein>
    <submittedName>
        <fullName evidence="2">Uncharacterized protein</fullName>
    </submittedName>
</protein>
<sequence length="92" mass="9784">SSAIGFCGHISGPNDSGPQLSSIASSGLSSPHQYRRHVTHLQLPFLAGPPLQSTLVNDGEVAVAFSSYHYKRPGALPRGAPRRSERYGSLKV</sequence>